<sequence>MKAVTAAIAAAFDLAVVFDVQDQLLH</sequence>
<comment type="caution">
    <text evidence="1">The sequence shown here is derived from an EMBL/GenBank/DDBJ whole genome shotgun (WGS) entry which is preliminary data.</text>
</comment>
<gene>
    <name evidence="1" type="ORF">Tci_927241</name>
</gene>
<organism evidence="1">
    <name type="scientific">Tanacetum cinerariifolium</name>
    <name type="common">Dalmatian daisy</name>
    <name type="synonym">Chrysanthemum cinerariifolium</name>
    <dbReference type="NCBI Taxonomy" id="118510"/>
    <lineage>
        <taxon>Eukaryota</taxon>
        <taxon>Viridiplantae</taxon>
        <taxon>Streptophyta</taxon>
        <taxon>Embryophyta</taxon>
        <taxon>Tracheophyta</taxon>
        <taxon>Spermatophyta</taxon>
        <taxon>Magnoliopsida</taxon>
        <taxon>eudicotyledons</taxon>
        <taxon>Gunneridae</taxon>
        <taxon>Pentapetalae</taxon>
        <taxon>asterids</taxon>
        <taxon>campanulids</taxon>
        <taxon>Asterales</taxon>
        <taxon>Asteraceae</taxon>
        <taxon>Asteroideae</taxon>
        <taxon>Anthemideae</taxon>
        <taxon>Anthemidinae</taxon>
        <taxon>Tanacetum</taxon>
    </lineage>
</organism>
<reference evidence="1" key="1">
    <citation type="journal article" date="2019" name="Sci. Rep.">
        <title>Draft genome of Tanacetum cinerariifolium, the natural source of mosquito coil.</title>
        <authorList>
            <person name="Yamashiro T."/>
            <person name="Shiraishi A."/>
            <person name="Satake H."/>
            <person name="Nakayama K."/>
        </authorList>
    </citation>
    <scope>NUCLEOTIDE SEQUENCE</scope>
</reference>
<accession>A0A699X5A1</accession>
<evidence type="ECO:0000313" key="1">
    <source>
        <dbReference type="EMBL" id="GFD55272.1"/>
    </source>
</evidence>
<name>A0A699X5A1_TANCI</name>
<dbReference type="AlphaFoldDB" id="A0A699X5A1"/>
<dbReference type="EMBL" id="BKCJ011815980">
    <property type="protein sequence ID" value="GFD55272.1"/>
    <property type="molecule type" value="Genomic_DNA"/>
</dbReference>
<feature type="non-terminal residue" evidence="1">
    <location>
        <position position="26"/>
    </location>
</feature>
<protein>
    <submittedName>
        <fullName evidence="1">Uncharacterized protein</fullName>
    </submittedName>
</protein>
<proteinExistence type="predicted"/>